<dbReference type="SUPFAM" id="SSF81653">
    <property type="entry name" value="Calcium ATPase, transduction domain A"/>
    <property type="match status" value="1"/>
</dbReference>
<dbReference type="InterPro" id="IPR023214">
    <property type="entry name" value="HAD_sf"/>
</dbReference>
<gene>
    <name evidence="14" type="ORF">HF577_07270</name>
</gene>
<evidence type="ECO:0000256" key="9">
    <source>
        <dbReference type="ARBA" id="ARBA00023136"/>
    </source>
</evidence>
<dbReference type="InterPro" id="IPR001757">
    <property type="entry name" value="P_typ_ATPase"/>
</dbReference>
<name>A0ABX1RA42_9PSEU</name>
<dbReference type="PRINTS" id="PR00119">
    <property type="entry name" value="CATATPASE"/>
</dbReference>
<dbReference type="Gene3D" id="3.40.1110.10">
    <property type="entry name" value="Calcium-transporting ATPase, cytoplasmic domain N"/>
    <property type="match status" value="2"/>
</dbReference>
<keyword evidence="8" id="KW-1133">Transmembrane helix</keyword>
<dbReference type="InterPro" id="IPR044492">
    <property type="entry name" value="P_typ_ATPase_HD_dom"/>
</dbReference>
<dbReference type="SUPFAM" id="SSF81665">
    <property type="entry name" value="Calcium ATPase, transmembrane domain M"/>
    <property type="match status" value="1"/>
</dbReference>
<keyword evidence="2" id="KW-0812">Transmembrane</keyword>
<dbReference type="NCBIfam" id="TIGR01494">
    <property type="entry name" value="ATPase_P-type"/>
    <property type="match status" value="2"/>
</dbReference>
<dbReference type="InterPro" id="IPR036163">
    <property type="entry name" value="HMA_dom_sf"/>
</dbReference>
<evidence type="ECO:0000256" key="6">
    <source>
        <dbReference type="ARBA" id="ARBA00022842"/>
    </source>
</evidence>
<reference evidence="14 15" key="1">
    <citation type="submission" date="2020-04" db="EMBL/GenBank/DDBJ databases">
        <authorList>
            <person name="Klaysubun C."/>
            <person name="Duangmal K."/>
            <person name="Lipun K."/>
        </authorList>
    </citation>
    <scope>NUCLEOTIDE SEQUENCE [LARGE SCALE GENOMIC DNA]</scope>
    <source>
        <strain evidence="14 15">JCM 11839</strain>
    </source>
</reference>
<evidence type="ECO:0000256" key="11">
    <source>
        <dbReference type="SAM" id="MobiDB-lite"/>
    </source>
</evidence>
<dbReference type="InterPro" id="IPR023298">
    <property type="entry name" value="ATPase_P-typ_TM_dom_sf"/>
</dbReference>
<comment type="caution">
    <text evidence="14">The sequence shown here is derived from an EMBL/GenBank/DDBJ whole genome shotgun (WGS) entry which is preliminary data.</text>
</comment>
<dbReference type="InterPro" id="IPR023299">
    <property type="entry name" value="ATPase_P-typ_cyto_dom_N"/>
</dbReference>
<feature type="domain" description="P-type ATPase A" evidence="12">
    <location>
        <begin position="713"/>
        <end position="820"/>
    </location>
</feature>
<sequence>MLQSVFDLAGAAVGTIAGAASGVAELISATTSGATSVSDGRVHVPVRGLHTGDAPTTAIEDRLLANEGVCRAEVNAALGHVLVEFDPDLLPVSEVLDLVQEVEEDHGLASEPHTDQDHPGAAGRALQEAALFGLHAVGLVYTTVGSALPAAPIALPSSILALVDATPRLRGLVEAAVGEPVAEALLSTGAAMSNGLGKRPIGLVVDACQRYLLYQESQARRRAWTVWDGALAGQEGAHRAAAHPVGPRPAPLPPGPVEKVADRSGVAALGGAAALFAATRSMPLVTTSLALGAPKAARSGREGFAAQLDRAAAARGTLVLDRHVLRRLDRVDTIVLDSEILLTGRHGIDEVMPIGEGVDPAELVERAHDLIDMRRPRRPSAQEGWAVAPTGPEAAERTGEAATALSRRSSIMLTLRRDGDPVALVGVSPVLDPFAEAVVAAAARAGLVLVGGPAELARRLELDGAVAGGAGLVGAVRALQADGHVVAVVSGTHHGALVAADVGIGTVTPRQTPPWTADVLTRSAGEVCLLLDAVGAARQVSRRAAQLAVAGSGFGALLAVLGPPTGAASRAAIPVHTAALLALCLGVWSATTLDRRPAPVPADRTPWHAMSAGAVLGTLRSTPTGLSEVESRRRHHERSTPGDPDAAGLGRATLEELANPLTPALAAGAGVSAATGSILDPLLITTVLAVNALIGGVQRVAAQRALRTLRHSSASRVHVRRGGSEAELRADELVRGDVIRLQAGDAVPADCRVLSGHDLEVDESSLTGESVPVAKSNRATNARTLADRRSMLYEGTVVAAGRAEAAVVATGSHTEAGRALHHDGEQAPPTGVEIRLRKLTARTLPISLGAGVVLMAVDLLRRQPTGVALTRAVSLAVAAVPEGLPFVATVAELAAARRLSARGALVRNPSTIEALGRVNVLCFDKTGTLTEGRISLRQVSDGTATATVDEPLPRDLQDVVAVAVRASPFRADPHQVTHQTDRAVLRGADAIGVSAENGHALVEQLDELPFESSRAYHATLWRGHSGERISVKGAPEVVLPLCSTRKRHEDAHPLDDATRAAIDEEVHRLAREGHRVLAVAQRRVPHQTRLAEADVRDLEFRGLVALVDPVRPTAAHAVATLRAAGVEIVMITGDHPSTAQSIAAELDALNGRTVMTGVELEELTDAQLTDTLPRTAVFARVSPSQKARIVRLLQQRGLAVAVTGDGTNDAPAIRLADVGIALGARATPAAREAADLVVTDDRIETITDAIVEGRGMWSSVRDALSILLGGNLGEIVYTLATGLAGGSGVLNARQLLLINLLTDVLPAMAVAVRPPPHATPEQLLAEGPETSLGGALIRDIQVRAAITATAAGAAWLVSRPVSTPGQAGTTGLVALVGAQLGQTLAVRGRTPLVAASVVGSMALLAVAVQIPGLSHAVGSRPLLPHQWAIALTAAVAATTAQLVAQRLVAPG</sequence>
<dbReference type="InterPro" id="IPR059000">
    <property type="entry name" value="ATPase_P-type_domA"/>
</dbReference>
<keyword evidence="9" id="KW-0472">Membrane</keyword>
<feature type="region of interest" description="Disordered" evidence="11">
    <location>
        <begin position="237"/>
        <end position="257"/>
    </location>
</feature>
<dbReference type="PROSITE" id="PS00154">
    <property type="entry name" value="ATPASE_E1_E2"/>
    <property type="match status" value="1"/>
</dbReference>
<evidence type="ECO:0000256" key="4">
    <source>
        <dbReference type="ARBA" id="ARBA00022741"/>
    </source>
</evidence>
<dbReference type="PANTHER" id="PTHR24093">
    <property type="entry name" value="CATION TRANSPORTING ATPASE"/>
    <property type="match status" value="1"/>
</dbReference>
<dbReference type="PANTHER" id="PTHR24093:SF513">
    <property type="entry name" value="CATION-TRANSPORTING ATPASE I-RELATED"/>
    <property type="match status" value="1"/>
</dbReference>
<evidence type="ECO:0000256" key="1">
    <source>
        <dbReference type="ARBA" id="ARBA00004651"/>
    </source>
</evidence>
<keyword evidence="3" id="KW-0479">Metal-binding</keyword>
<dbReference type="InterPro" id="IPR018303">
    <property type="entry name" value="ATPase_P-typ_P_site"/>
</dbReference>
<keyword evidence="6" id="KW-0460">Magnesium</keyword>
<dbReference type="InterPro" id="IPR036412">
    <property type="entry name" value="HAD-like_sf"/>
</dbReference>
<dbReference type="RefSeq" id="WP_169394972.1">
    <property type="nucleotide sequence ID" value="NZ_BAAAJH010000006.1"/>
</dbReference>
<comment type="subcellular location">
    <subcellularLocation>
        <location evidence="1">Cell membrane</location>
        <topology evidence="1">Multi-pass membrane protein</topology>
    </subcellularLocation>
</comment>
<dbReference type="SUPFAM" id="SSF55008">
    <property type="entry name" value="HMA, heavy metal-associated domain"/>
    <property type="match status" value="1"/>
</dbReference>
<comment type="catalytic activity">
    <reaction evidence="10">
        <text>ATP + H2O = ADP + phosphate + H(+)</text>
        <dbReference type="Rhea" id="RHEA:13065"/>
        <dbReference type="ChEBI" id="CHEBI:15377"/>
        <dbReference type="ChEBI" id="CHEBI:15378"/>
        <dbReference type="ChEBI" id="CHEBI:30616"/>
        <dbReference type="ChEBI" id="CHEBI:43474"/>
        <dbReference type="ChEBI" id="CHEBI:456216"/>
    </reaction>
</comment>
<dbReference type="SFLD" id="SFLDG00002">
    <property type="entry name" value="C1.7:_P-type_atpase_like"/>
    <property type="match status" value="1"/>
</dbReference>
<evidence type="ECO:0000259" key="13">
    <source>
        <dbReference type="Pfam" id="PF00689"/>
    </source>
</evidence>
<evidence type="ECO:0000256" key="3">
    <source>
        <dbReference type="ARBA" id="ARBA00022723"/>
    </source>
</evidence>
<dbReference type="Pfam" id="PF00122">
    <property type="entry name" value="E1-E2_ATPase"/>
    <property type="match status" value="1"/>
</dbReference>
<feature type="region of interest" description="Disordered" evidence="11">
    <location>
        <begin position="624"/>
        <end position="648"/>
    </location>
</feature>
<dbReference type="Pfam" id="PF13246">
    <property type="entry name" value="Cation_ATPase"/>
    <property type="match status" value="1"/>
</dbReference>
<proteinExistence type="predicted"/>
<organism evidence="14 15">
    <name type="scientific">Pseudonocardia xinjiangensis</name>
    <dbReference type="NCBI Taxonomy" id="75289"/>
    <lineage>
        <taxon>Bacteria</taxon>
        <taxon>Bacillati</taxon>
        <taxon>Actinomycetota</taxon>
        <taxon>Actinomycetes</taxon>
        <taxon>Pseudonocardiales</taxon>
        <taxon>Pseudonocardiaceae</taxon>
        <taxon>Pseudonocardia</taxon>
    </lineage>
</organism>
<keyword evidence="7" id="KW-1278">Translocase</keyword>
<evidence type="ECO:0000256" key="2">
    <source>
        <dbReference type="ARBA" id="ARBA00022692"/>
    </source>
</evidence>
<evidence type="ECO:0000256" key="10">
    <source>
        <dbReference type="ARBA" id="ARBA00049360"/>
    </source>
</evidence>
<dbReference type="PRINTS" id="PR00120">
    <property type="entry name" value="HATPASE"/>
</dbReference>
<dbReference type="Pfam" id="PF00689">
    <property type="entry name" value="Cation_ATPase_C"/>
    <property type="match status" value="1"/>
</dbReference>
<evidence type="ECO:0000256" key="8">
    <source>
        <dbReference type="ARBA" id="ARBA00022989"/>
    </source>
</evidence>
<dbReference type="SUPFAM" id="SSF81660">
    <property type="entry name" value="Metal cation-transporting ATPase, ATP-binding domain N"/>
    <property type="match status" value="1"/>
</dbReference>
<evidence type="ECO:0000256" key="5">
    <source>
        <dbReference type="ARBA" id="ARBA00022840"/>
    </source>
</evidence>
<keyword evidence="5" id="KW-0067">ATP-binding</keyword>
<keyword evidence="15" id="KW-1185">Reference proteome</keyword>
<dbReference type="InterPro" id="IPR006068">
    <property type="entry name" value="ATPase_P-typ_cation-transptr_C"/>
</dbReference>
<evidence type="ECO:0000313" key="15">
    <source>
        <dbReference type="Proteomes" id="UP001296706"/>
    </source>
</evidence>
<evidence type="ECO:0000256" key="7">
    <source>
        <dbReference type="ARBA" id="ARBA00022967"/>
    </source>
</evidence>
<evidence type="ECO:0000313" key="14">
    <source>
        <dbReference type="EMBL" id="NMH76897.1"/>
    </source>
</evidence>
<accession>A0ABX1RA42</accession>
<dbReference type="Gene3D" id="1.20.1110.10">
    <property type="entry name" value="Calcium-transporting ATPase, transmembrane domain"/>
    <property type="match status" value="2"/>
</dbReference>
<dbReference type="EMBL" id="JAAXKY010000015">
    <property type="protein sequence ID" value="NMH76897.1"/>
    <property type="molecule type" value="Genomic_DNA"/>
</dbReference>
<dbReference type="Gene3D" id="3.30.70.100">
    <property type="match status" value="1"/>
</dbReference>
<dbReference type="Gene3D" id="2.70.150.10">
    <property type="entry name" value="Calcium-transporting ATPase, cytoplasmic transduction domain A"/>
    <property type="match status" value="1"/>
</dbReference>
<dbReference type="InterPro" id="IPR008250">
    <property type="entry name" value="ATPase_P-typ_transduc_dom_A_sf"/>
</dbReference>
<dbReference type="SFLD" id="SFLDS00003">
    <property type="entry name" value="Haloacid_Dehalogenase"/>
    <property type="match status" value="1"/>
</dbReference>
<evidence type="ECO:0000259" key="12">
    <source>
        <dbReference type="Pfam" id="PF00122"/>
    </source>
</evidence>
<dbReference type="SUPFAM" id="SSF56784">
    <property type="entry name" value="HAD-like"/>
    <property type="match status" value="1"/>
</dbReference>
<protein>
    <submittedName>
        <fullName evidence="14">Cation-transporting P-type ATPase</fullName>
    </submittedName>
</protein>
<feature type="domain" description="Cation-transporting P-type ATPase C-terminal" evidence="13">
    <location>
        <begin position="1290"/>
        <end position="1439"/>
    </location>
</feature>
<dbReference type="Gene3D" id="3.40.50.1000">
    <property type="entry name" value="HAD superfamily/HAD-like"/>
    <property type="match status" value="2"/>
</dbReference>
<dbReference type="SFLD" id="SFLDF00027">
    <property type="entry name" value="p-type_atpase"/>
    <property type="match status" value="1"/>
</dbReference>
<keyword evidence="4" id="KW-0547">Nucleotide-binding</keyword>
<dbReference type="Proteomes" id="UP001296706">
    <property type="component" value="Unassembled WGS sequence"/>
</dbReference>
<feature type="compositionally biased region" description="Pro residues" evidence="11">
    <location>
        <begin position="246"/>
        <end position="256"/>
    </location>
</feature>